<feature type="region of interest" description="Disordered" evidence="1">
    <location>
        <begin position="19"/>
        <end position="42"/>
    </location>
</feature>
<gene>
    <name evidence="2" type="ORF">SDC9_171832</name>
</gene>
<dbReference type="AlphaFoldDB" id="A0A645GL33"/>
<sequence>MANVALAVGAPGFILGLHQAGEEHGGEDGDDGDNDEEFDKGEGALTDYLTHPIVFVQQLEHRDKLFYWPIVCMNG</sequence>
<reference evidence="2" key="1">
    <citation type="submission" date="2019-08" db="EMBL/GenBank/DDBJ databases">
        <authorList>
            <person name="Kucharzyk K."/>
            <person name="Murdoch R.W."/>
            <person name="Higgins S."/>
            <person name="Loffler F."/>
        </authorList>
    </citation>
    <scope>NUCLEOTIDE SEQUENCE</scope>
</reference>
<dbReference type="EMBL" id="VSSQ01073289">
    <property type="protein sequence ID" value="MPN24433.1"/>
    <property type="molecule type" value="Genomic_DNA"/>
</dbReference>
<proteinExistence type="predicted"/>
<evidence type="ECO:0000313" key="2">
    <source>
        <dbReference type="EMBL" id="MPN24433.1"/>
    </source>
</evidence>
<evidence type="ECO:0000256" key="1">
    <source>
        <dbReference type="SAM" id="MobiDB-lite"/>
    </source>
</evidence>
<protein>
    <submittedName>
        <fullName evidence="2">Uncharacterized protein</fullName>
    </submittedName>
</protein>
<comment type="caution">
    <text evidence="2">The sequence shown here is derived from an EMBL/GenBank/DDBJ whole genome shotgun (WGS) entry which is preliminary data.</text>
</comment>
<accession>A0A645GL33</accession>
<feature type="compositionally biased region" description="Acidic residues" evidence="1">
    <location>
        <begin position="28"/>
        <end position="39"/>
    </location>
</feature>
<name>A0A645GL33_9ZZZZ</name>
<organism evidence="2">
    <name type="scientific">bioreactor metagenome</name>
    <dbReference type="NCBI Taxonomy" id="1076179"/>
    <lineage>
        <taxon>unclassified sequences</taxon>
        <taxon>metagenomes</taxon>
        <taxon>ecological metagenomes</taxon>
    </lineage>
</organism>